<protein>
    <submittedName>
        <fullName evidence="3">Minor fimbrial subunit</fullName>
    </submittedName>
</protein>
<dbReference type="GO" id="GO:0043709">
    <property type="term" value="P:cell adhesion involved in single-species biofilm formation"/>
    <property type="evidence" value="ECO:0007669"/>
    <property type="project" value="TreeGrafter"/>
</dbReference>
<dbReference type="SUPFAM" id="SSF49401">
    <property type="entry name" value="Bacterial adhesins"/>
    <property type="match status" value="1"/>
</dbReference>
<feature type="chain" id="PRO_5021963466" evidence="1">
    <location>
        <begin position="22"/>
        <end position="175"/>
    </location>
</feature>
<evidence type="ECO:0000259" key="2">
    <source>
        <dbReference type="Pfam" id="PF00419"/>
    </source>
</evidence>
<feature type="signal peptide" evidence="1">
    <location>
        <begin position="1"/>
        <end position="21"/>
    </location>
</feature>
<accession>A0A542BK10</accession>
<proteinExistence type="predicted"/>
<dbReference type="AlphaFoldDB" id="A0A542BK10"/>
<evidence type="ECO:0000256" key="1">
    <source>
        <dbReference type="SAM" id="SignalP"/>
    </source>
</evidence>
<dbReference type="InterPro" id="IPR050263">
    <property type="entry name" value="Bact_Fimbrial_Adh_Pro"/>
</dbReference>
<comment type="caution">
    <text evidence="3">The sequence shown here is derived from an EMBL/GenBank/DDBJ whole genome shotgun (WGS) entry which is preliminary data.</text>
</comment>
<dbReference type="OrthoDB" id="6491659at2"/>
<dbReference type="EMBL" id="VISQ01000001">
    <property type="protein sequence ID" value="TVZ68579.1"/>
    <property type="molecule type" value="Genomic_DNA"/>
</dbReference>
<dbReference type="Gene3D" id="2.60.40.1090">
    <property type="entry name" value="Fimbrial-type adhesion domain"/>
    <property type="match status" value="1"/>
</dbReference>
<name>A0A542BK10_SERFO</name>
<dbReference type="GO" id="GO:0009289">
    <property type="term" value="C:pilus"/>
    <property type="evidence" value="ECO:0007669"/>
    <property type="project" value="InterPro"/>
</dbReference>
<dbReference type="InterPro" id="IPR036937">
    <property type="entry name" value="Adhesion_dom_fimbrial_sf"/>
</dbReference>
<dbReference type="InterPro" id="IPR000259">
    <property type="entry name" value="Adhesion_dom_fimbrial"/>
</dbReference>
<organism evidence="3">
    <name type="scientific">Serratia fonticola</name>
    <dbReference type="NCBI Taxonomy" id="47917"/>
    <lineage>
        <taxon>Bacteria</taxon>
        <taxon>Pseudomonadati</taxon>
        <taxon>Pseudomonadota</taxon>
        <taxon>Gammaproteobacteria</taxon>
        <taxon>Enterobacterales</taxon>
        <taxon>Yersiniaceae</taxon>
        <taxon>Serratia</taxon>
    </lineage>
</organism>
<dbReference type="PANTHER" id="PTHR33420:SF25">
    <property type="entry name" value="PROTEIN FIMF"/>
    <property type="match status" value="1"/>
</dbReference>
<dbReference type="PANTHER" id="PTHR33420">
    <property type="entry name" value="FIMBRIAL SUBUNIT ELFA-RELATED"/>
    <property type="match status" value="1"/>
</dbReference>
<dbReference type="Pfam" id="PF00419">
    <property type="entry name" value="Fimbrial"/>
    <property type="match status" value="1"/>
</dbReference>
<reference evidence="3" key="1">
    <citation type="submission" date="2019-06" db="EMBL/GenBank/DDBJ databases">
        <authorList>
            <person name="Deangelis K."/>
            <person name="Huntemann M."/>
            <person name="Clum A."/>
            <person name="Pillay M."/>
            <person name="Palaniappan K."/>
            <person name="Varghese N."/>
            <person name="Mikhailova N."/>
            <person name="Stamatis D."/>
            <person name="Reddy T."/>
            <person name="Daum C."/>
            <person name="Shapiro N."/>
            <person name="Ivanova N."/>
            <person name="Kyrpides N."/>
            <person name="Woyke T."/>
        </authorList>
    </citation>
    <scope>NUCLEOTIDE SEQUENCE [LARGE SCALE GENOMIC DNA]</scope>
    <source>
        <strain evidence="3">128R</strain>
    </source>
</reference>
<feature type="domain" description="Fimbrial-type adhesion" evidence="2">
    <location>
        <begin position="26"/>
        <end position="175"/>
    </location>
</feature>
<reference evidence="3" key="2">
    <citation type="submission" date="2019-08" db="EMBL/GenBank/DDBJ databases">
        <title>Investigation of anaerobic lignin degradation for improved lignocellulosic biofuels.</title>
        <authorList>
            <person name="Deangelis K.PhD."/>
        </authorList>
    </citation>
    <scope>NUCLEOTIDE SEQUENCE [LARGE SCALE GENOMIC DNA]</scope>
    <source>
        <strain evidence="3">128R</strain>
    </source>
</reference>
<keyword evidence="1" id="KW-0732">Signal</keyword>
<sequence length="175" mass="18539">MKKQLFMLCLLSLISARTAFAADSTITITGNVKDNACTVAPGSQEFVVRLMGNAAKQFNQVGTTTPMVPFNIVFDRCASLATGIKVGFTGLADDDNRTLLKIDSGSGAAAGMGIQILDSNRNAIALNAVSSELNWSTITGGQSNTLYFYARLMATQVPVTAGQVRATANFTLEFQ</sequence>
<dbReference type="InterPro" id="IPR008966">
    <property type="entry name" value="Adhesion_dom_sf"/>
</dbReference>
<evidence type="ECO:0000313" key="3">
    <source>
        <dbReference type="EMBL" id="TVZ68579.1"/>
    </source>
</evidence>
<gene>
    <name evidence="3" type="ORF">FHU10_1031</name>
</gene>